<dbReference type="InterPro" id="IPR050377">
    <property type="entry name" value="Radical_SAM_PqqE_MftC-like"/>
</dbReference>
<keyword evidence="3" id="KW-0949">S-adenosyl-L-methionine</keyword>
<dbReference type="InterPro" id="IPR007197">
    <property type="entry name" value="rSAM"/>
</dbReference>
<sequence>MRTYSGESLRNKGCIGILTKDTDSIPRGNHILYKDNLSMSDFGFRGYVTKDSKLPLFSKSGLKIPNELDITHHIDDIVKISADGKIYVLWENSCSQNALYLTDACNVNCIMCPQPQKQHDKIHIETARSVLDLLVRKKVEHMCITGGEPTLIRSNFIEILTRCTTEHPDASLQVLTNGQTFSEFEFAKRCAELSTPKTCYCVSMHGDTPLTHDLIVQREGAFSKVHASLYNLSKLNVGIEVRFVVSKLNYTRLPGLAEFFFRTYPFVHHFAIMGLEMTGCAAKNAKEVWIDPTEYREELDKFVVEAERRGINFSIYNHQLCVIPVRAWKYAKKSISDWKCNHITMCNECMVKDKCGGFFTTSNNLISEGIHPVCL</sequence>
<dbReference type="RefSeq" id="WP_092375860.1">
    <property type="nucleotide sequence ID" value="NZ_FORX01000012.1"/>
</dbReference>
<dbReference type="PANTHER" id="PTHR11228">
    <property type="entry name" value="RADICAL SAM DOMAIN PROTEIN"/>
    <property type="match status" value="1"/>
</dbReference>
<accession>A0A1I3W534</accession>
<keyword evidence="4" id="KW-0479">Metal-binding</keyword>
<dbReference type="Pfam" id="PF04055">
    <property type="entry name" value="Radical_SAM"/>
    <property type="match status" value="1"/>
</dbReference>
<dbReference type="InterPro" id="IPR000385">
    <property type="entry name" value="MoaA_NifB_PqqE_Fe-S-bd_CS"/>
</dbReference>
<reference evidence="10" key="1">
    <citation type="submission" date="2016-10" db="EMBL/GenBank/DDBJ databases">
        <authorList>
            <person name="Varghese N."/>
            <person name="Submissions S."/>
        </authorList>
    </citation>
    <scope>NUCLEOTIDE SEQUENCE [LARGE SCALE GENOMIC DNA]</scope>
    <source>
        <strain evidence="10">DSM 5918</strain>
    </source>
</reference>
<dbReference type="CDD" id="cd01335">
    <property type="entry name" value="Radical_SAM"/>
    <property type="match status" value="1"/>
</dbReference>
<evidence type="ECO:0000313" key="10">
    <source>
        <dbReference type="Proteomes" id="UP000198635"/>
    </source>
</evidence>
<dbReference type="OrthoDB" id="4501241at2"/>
<dbReference type="SUPFAM" id="SSF102114">
    <property type="entry name" value="Radical SAM enzymes"/>
    <property type="match status" value="1"/>
</dbReference>
<dbReference type="InterPro" id="IPR024032">
    <property type="entry name" value="rSAM_paired_HxsC"/>
</dbReference>
<dbReference type="PROSITE" id="PS01305">
    <property type="entry name" value="MOAA_NIFB_PQQE"/>
    <property type="match status" value="1"/>
</dbReference>
<feature type="domain" description="Radical SAM core" evidence="8">
    <location>
        <begin position="100"/>
        <end position="238"/>
    </location>
</feature>
<evidence type="ECO:0000256" key="3">
    <source>
        <dbReference type="ARBA" id="ARBA00022691"/>
    </source>
</evidence>
<evidence type="ECO:0000256" key="5">
    <source>
        <dbReference type="ARBA" id="ARBA00023002"/>
    </source>
</evidence>
<keyword evidence="10" id="KW-1185">Reference proteome</keyword>
<keyword evidence="5" id="KW-0560">Oxidoreductase</keyword>
<dbReference type="SFLD" id="SFLDG01103">
    <property type="entry name" value="Uncharacterised_Radical_SAM_Su"/>
    <property type="match status" value="1"/>
</dbReference>
<dbReference type="GO" id="GO:0016491">
    <property type="term" value="F:oxidoreductase activity"/>
    <property type="evidence" value="ECO:0007669"/>
    <property type="project" value="UniProtKB-KW"/>
</dbReference>
<evidence type="ECO:0000256" key="1">
    <source>
        <dbReference type="ARBA" id="ARBA00001966"/>
    </source>
</evidence>
<dbReference type="GO" id="GO:0046872">
    <property type="term" value="F:metal ion binding"/>
    <property type="evidence" value="ECO:0007669"/>
    <property type="project" value="UniProtKB-KW"/>
</dbReference>
<comment type="cofactor">
    <cofactor evidence="1">
        <name>[4Fe-4S] cluster</name>
        <dbReference type="ChEBI" id="CHEBI:49883"/>
    </cofactor>
</comment>
<dbReference type="InterPro" id="IPR013785">
    <property type="entry name" value="Aldolase_TIM"/>
</dbReference>
<dbReference type="NCBIfam" id="TIGR03977">
    <property type="entry name" value="rSAM_pair_HxsC"/>
    <property type="match status" value="1"/>
</dbReference>
<dbReference type="InterPro" id="IPR058240">
    <property type="entry name" value="rSAM_sf"/>
</dbReference>
<dbReference type="AlphaFoldDB" id="A0A1I3W534"/>
<evidence type="ECO:0000256" key="2">
    <source>
        <dbReference type="ARBA" id="ARBA00022485"/>
    </source>
</evidence>
<dbReference type="GO" id="GO:0051539">
    <property type="term" value="F:4 iron, 4 sulfur cluster binding"/>
    <property type="evidence" value="ECO:0007669"/>
    <property type="project" value="UniProtKB-KW"/>
</dbReference>
<organism evidence="9 10">
    <name type="scientific">Desulfomicrobium apsheronum</name>
    <dbReference type="NCBI Taxonomy" id="52560"/>
    <lineage>
        <taxon>Bacteria</taxon>
        <taxon>Pseudomonadati</taxon>
        <taxon>Thermodesulfobacteriota</taxon>
        <taxon>Desulfovibrionia</taxon>
        <taxon>Desulfovibrionales</taxon>
        <taxon>Desulfomicrobiaceae</taxon>
        <taxon>Desulfomicrobium</taxon>
    </lineage>
</organism>
<dbReference type="PANTHER" id="PTHR11228:SF7">
    <property type="entry name" value="PQQA PEPTIDE CYCLASE"/>
    <property type="match status" value="1"/>
</dbReference>
<gene>
    <name evidence="9" type="ORF">SAMN04488082_11240</name>
</gene>
<keyword evidence="6" id="KW-0408">Iron</keyword>
<dbReference type="Gene3D" id="3.20.20.70">
    <property type="entry name" value="Aldolase class I"/>
    <property type="match status" value="1"/>
</dbReference>
<keyword evidence="7" id="KW-0411">Iron-sulfur</keyword>
<dbReference type="SFLD" id="SFLDG01067">
    <property type="entry name" value="SPASM/twitch_domain_containing"/>
    <property type="match status" value="1"/>
</dbReference>
<dbReference type="EMBL" id="FORX01000012">
    <property type="protein sequence ID" value="SFK02552.1"/>
    <property type="molecule type" value="Genomic_DNA"/>
</dbReference>
<evidence type="ECO:0000313" key="9">
    <source>
        <dbReference type="EMBL" id="SFK02552.1"/>
    </source>
</evidence>
<name>A0A1I3W534_9BACT</name>
<evidence type="ECO:0000256" key="4">
    <source>
        <dbReference type="ARBA" id="ARBA00022723"/>
    </source>
</evidence>
<dbReference type="Proteomes" id="UP000198635">
    <property type="component" value="Unassembled WGS sequence"/>
</dbReference>
<dbReference type="SFLD" id="SFLDS00029">
    <property type="entry name" value="Radical_SAM"/>
    <property type="match status" value="1"/>
</dbReference>
<keyword evidence="2" id="KW-0004">4Fe-4S</keyword>
<evidence type="ECO:0000256" key="7">
    <source>
        <dbReference type="ARBA" id="ARBA00023014"/>
    </source>
</evidence>
<dbReference type="STRING" id="52560.SAMN04488082_11240"/>
<protein>
    <submittedName>
        <fullName evidence="9">His-Xaa-Ser system radical SAM maturase HxsC</fullName>
    </submittedName>
</protein>
<proteinExistence type="predicted"/>
<evidence type="ECO:0000256" key="6">
    <source>
        <dbReference type="ARBA" id="ARBA00023004"/>
    </source>
</evidence>
<evidence type="ECO:0000259" key="8">
    <source>
        <dbReference type="Pfam" id="PF04055"/>
    </source>
</evidence>